<dbReference type="STRING" id="1802694.A2918_03470"/>
<reference evidence="3 4" key="1">
    <citation type="journal article" date="2016" name="Nat. Commun.">
        <title>Thousands of microbial genomes shed light on interconnected biogeochemical processes in an aquifer system.</title>
        <authorList>
            <person name="Anantharaman K."/>
            <person name="Brown C.T."/>
            <person name="Hug L.A."/>
            <person name="Sharon I."/>
            <person name="Castelle C.J."/>
            <person name="Probst A.J."/>
            <person name="Thomas B.C."/>
            <person name="Singh A."/>
            <person name="Wilkins M.J."/>
            <person name="Karaoz U."/>
            <person name="Brodie E.L."/>
            <person name="Williams K.H."/>
            <person name="Hubbard S.S."/>
            <person name="Banfield J.F."/>
        </authorList>
    </citation>
    <scope>NUCLEOTIDE SEQUENCE [LARGE SCALE GENOMIC DNA]</scope>
</reference>
<dbReference type="SUPFAM" id="SSF53756">
    <property type="entry name" value="UDP-Glycosyltransferase/glycogen phosphorylase"/>
    <property type="match status" value="1"/>
</dbReference>
<dbReference type="CDD" id="cd03808">
    <property type="entry name" value="GT4_CapM-like"/>
    <property type="match status" value="1"/>
</dbReference>
<dbReference type="Proteomes" id="UP000178227">
    <property type="component" value="Unassembled WGS sequence"/>
</dbReference>
<organism evidence="3 4">
    <name type="scientific">Candidatus Yanofskybacteria bacterium RIFCSPLOWO2_01_FULL_42_49</name>
    <dbReference type="NCBI Taxonomy" id="1802694"/>
    <lineage>
        <taxon>Bacteria</taxon>
        <taxon>Candidatus Yanofskyibacteriota</taxon>
    </lineage>
</organism>
<evidence type="ECO:0008006" key="5">
    <source>
        <dbReference type="Google" id="ProtNLM"/>
    </source>
</evidence>
<feature type="domain" description="Glycosyl transferase family 1" evidence="1">
    <location>
        <begin position="241"/>
        <end position="403"/>
    </location>
</feature>
<sequence length="427" mass="48684">MLTKMDTQINAPEHNTIDSKQKVLFVITQSELGGAQRFLRTLVNRLDKNQYKLLVAAGPIYTGHRIQDTEHKSYDLLDQLETEGLKTARLRHLHREIRPLSDLRAILELRKIIKEFKPDTLFLLSSKAGFIGSLAARNIKIPVRPAGESKYRNIEVVYRIGGWTFNDPWPAWKKKLWVFLERISAKWKDVIIVNNKHDLEQAHELKIKPRKEIKLIHNGLDVYKIDFLPKEEARLKLFEKASRQSGRIFNAGIIVGTVANFYPTKGLEYLISAAEHFKNNDDITFVVIGDGTERSHLEHLIADKGLDKKVLLLGQLPDAYRVIPAFDIFILSSVKEGFPWAVIEAMAAKVPVIATRVGATPEIIEDDKNGMLVEPGRPEQIAKKIQELVANEHLRQELGIQAHQTVLFKFSLDKMIKEIESAMSNNQ</sequence>
<dbReference type="GO" id="GO:0016757">
    <property type="term" value="F:glycosyltransferase activity"/>
    <property type="evidence" value="ECO:0007669"/>
    <property type="project" value="InterPro"/>
</dbReference>
<comment type="caution">
    <text evidence="3">The sequence shown here is derived from an EMBL/GenBank/DDBJ whole genome shotgun (WGS) entry which is preliminary data.</text>
</comment>
<dbReference type="EMBL" id="MGKI01000014">
    <property type="protein sequence ID" value="OGN22193.1"/>
    <property type="molecule type" value="Genomic_DNA"/>
</dbReference>
<dbReference type="PANTHER" id="PTHR12526:SF630">
    <property type="entry name" value="GLYCOSYLTRANSFERASE"/>
    <property type="match status" value="1"/>
</dbReference>
<evidence type="ECO:0000313" key="4">
    <source>
        <dbReference type="Proteomes" id="UP000178227"/>
    </source>
</evidence>
<dbReference type="PANTHER" id="PTHR12526">
    <property type="entry name" value="GLYCOSYLTRANSFERASE"/>
    <property type="match status" value="1"/>
</dbReference>
<dbReference type="Gene3D" id="3.40.50.2000">
    <property type="entry name" value="Glycogen Phosphorylase B"/>
    <property type="match status" value="2"/>
</dbReference>
<feature type="domain" description="Glycosyltransferase subfamily 4-like N-terminal" evidence="2">
    <location>
        <begin position="33"/>
        <end position="219"/>
    </location>
</feature>
<protein>
    <recommendedName>
        <fullName evidence="5">Glycosyl transferase family 1 domain-containing protein</fullName>
    </recommendedName>
</protein>
<dbReference type="AlphaFoldDB" id="A0A1F8GA44"/>
<name>A0A1F8GA44_9BACT</name>
<evidence type="ECO:0000259" key="1">
    <source>
        <dbReference type="Pfam" id="PF00534"/>
    </source>
</evidence>
<dbReference type="Pfam" id="PF13579">
    <property type="entry name" value="Glyco_trans_4_4"/>
    <property type="match status" value="1"/>
</dbReference>
<accession>A0A1F8GA44</accession>
<evidence type="ECO:0000259" key="2">
    <source>
        <dbReference type="Pfam" id="PF13579"/>
    </source>
</evidence>
<dbReference type="Pfam" id="PF00534">
    <property type="entry name" value="Glycos_transf_1"/>
    <property type="match status" value="1"/>
</dbReference>
<dbReference type="InterPro" id="IPR001296">
    <property type="entry name" value="Glyco_trans_1"/>
</dbReference>
<gene>
    <name evidence="3" type="ORF">A2918_03470</name>
</gene>
<dbReference type="InterPro" id="IPR028098">
    <property type="entry name" value="Glyco_trans_4-like_N"/>
</dbReference>
<proteinExistence type="predicted"/>
<evidence type="ECO:0000313" key="3">
    <source>
        <dbReference type="EMBL" id="OGN22193.1"/>
    </source>
</evidence>